<evidence type="ECO:0000313" key="3">
    <source>
        <dbReference type="Proteomes" id="UP001206925"/>
    </source>
</evidence>
<protein>
    <recommendedName>
        <fullName evidence="4">MO25-like protein At5g47540</fullName>
    </recommendedName>
</protein>
<dbReference type="InterPro" id="IPR013878">
    <property type="entry name" value="Mo25"/>
</dbReference>
<accession>A0AAD5GI66</accession>
<comment type="similarity">
    <text evidence="1">Belongs to the Mo25 family.</text>
</comment>
<dbReference type="Gene3D" id="1.25.10.10">
    <property type="entry name" value="Leucine-rich Repeat Variant"/>
    <property type="match status" value="1"/>
</dbReference>
<dbReference type="SUPFAM" id="SSF48371">
    <property type="entry name" value="ARM repeat"/>
    <property type="match status" value="1"/>
</dbReference>
<dbReference type="PANTHER" id="PTHR10182">
    <property type="entry name" value="CALCIUM-BINDING PROTEIN 39-RELATED"/>
    <property type="match status" value="1"/>
</dbReference>
<dbReference type="GO" id="GO:0043539">
    <property type="term" value="F:protein serine/threonine kinase activator activity"/>
    <property type="evidence" value="ECO:0007669"/>
    <property type="project" value="TreeGrafter"/>
</dbReference>
<reference evidence="2" key="1">
    <citation type="submission" date="2022-06" db="EMBL/GenBank/DDBJ databases">
        <title>Uncovering the hologenomic basis of an extraordinary plant invasion.</title>
        <authorList>
            <person name="Bieker V.C."/>
            <person name="Martin M.D."/>
            <person name="Gilbert T."/>
            <person name="Hodgins K."/>
            <person name="Battlay P."/>
            <person name="Petersen B."/>
            <person name="Wilson J."/>
        </authorList>
    </citation>
    <scope>NUCLEOTIDE SEQUENCE</scope>
    <source>
        <strain evidence="2">AA19_3_7</strain>
        <tissue evidence="2">Leaf</tissue>
    </source>
</reference>
<sequence>MLCLSSLGKTVMNTKKLRTPAEVVQKTRSLLLYSKINSLDVGSQMGELNSLIRELKLILYGDDDSEPSAEACAQLTVEFFKEDTLRLLIIFLPKLNLEARKDATQVVASLQRQPLPSRFEVSRYLEANLDLLDILISGYEDPQLALHYGRMLKECLRHQIVASYLLEPIQLEKLFGYIQHPSFDIAADAADAFKDLLTRHKSTVSESLSKNYVWVDIPYFFTEMNEKLLKSGNYITRRQAVKLLGCILLDRSNSCVMTRYVSSKDNLIILMNLLRDQSRNIQIDAFHVFKLFVANENKPPEIVSILVTNRSKILRLLSAFAYTDDEMFETDKIQVINKLAVLELQD</sequence>
<dbReference type="InterPro" id="IPR011989">
    <property type="entry name" value="ARM-like"/>
</dbReference>
<dbReference type="EMBL" id="JAMZMK010008349">
    <property type="protein sequence ID" value="KAI7740773.1"/>
    <property type="molecule type" value="Genomic_DNA"/>
</dbReference>
<dbReference type="AlphaFoldDB" id="A0AAD5GI66"/>
<dbReference type="Proteomes" id="UP001206925">
    <property type="component" value="Unassembled WGS sequence"/>
</dbReference>
<evidence type="ECO:0008006" key="4">
    <source>
        <dbReference type="Google" id="ProtNLM"/>
    </source>
</evidence>
<evidence type="ECO:0000313" key="2">
    <source>
        <dbReference type="EMBL" id="KAI7740773.1"/>
    </source>
</evidence>
<evidence type="ECO:0000256" key="1">
    <source>
        <dbReference type="ARBA" id="ARBA00011012"/>
    </source>
</evidence>
<keyword evidence="3" id="KW-1185">Reference proteome</keyword>
<proteinExistence type="inferred from homology"/>
<dbReference type="Pfam" id="PF08569">
    <property type="entry name" value="Mo25"/>
    <property type="match status" value="1"/>
</dbReference>
<name>A0AAD5GI66_AMBAR</name>
<comment type="caution">
    <text evidence="2">The sequence shown here is derived from an EMBL/GenBank/DDBJ whole genome shotgun (WGS) entry which is preliminary data.</text>
</comment>
<dbReference type="PANTHER" id="PTHR10182:SF29">
    <property type="entry name" value="ARMADILLO-LIKE HELICAL, MO25-LIKE PROTEIN-RELATED"/>
    <property type="match status" value="1"/>
</dbReference>
<gene>
    <name evidence="2" type="ORF">M8C21_001206</name>
</gene>
<dbReference type="InterPro" id="IPR016024">
    <property type="entry name" value="ARM-type_fold"/>
</dbReference>
<organism evidence="2 3">
    <name type="scientific">Ambrosia artemisiifolia</name>
    <name type="common">Common ragweed</name>
    <dbReference type="NCBI Taxonomy" id="4212"/>
    <lineage>
        <taxon>Eukaryota</taxon>
        <taxon>Viridiplantae</taxon>
        <taxon>Streptophyta</taxon>
        <taxon>Embryophyta</taxon>
        <taxon>Tracheophyta</taxon>
        <taxon>Spermatophyta</taxon>
        <taxon>Magnoliopsida</taxon>
        <taxon>eudicotyledons</taxon>
        <taxon>Gunneridae</taxon>
        <taxon>Pentapetalae</taxon>
        <taxon>asterids</taxon>
        <taxon>campanulids</taxon>
        <taxon>Asterales</taxon>
        <taxon>Asteraceae</taxon>
        <taxon>Asteroideae</taxon>
        <taxon>Heliantheae alliance</taxon>
        <taxon>Heliantheae</taxon>
        <taxon>Ambrosia</taxon>
    </lineage>
</organism>
<dbReference type="GO" id="GO:0035556">
    <property type="term" value="P:intracellular signal transduction"/>
    <property type="evidence" value="ECO:0007669"/>
    <property type="project" value="TreeGrafter"/>
</dbReference>